<accession>A0A9W5TFA4</accession>
<proteinExistence type="predicted"/>
<sequence length="801" mass="91325">MLLSQKSTLGMPGTLGVDNHLLCGIGCSPRLSRVVPFRNCHQRRHTASAGGANVHFGGARMHDYLMRKNLSRLHPSDTAPSREQSYNRLRGTLSNLSSRITLVYDILDHSSPRTSPVEDVILSAPRYPKVSFFPDGHVNVSLSRYGLYNDFIRDAREYRSEDIALTKRLYPFRVGQVFLRNSINIKKFQRDLETHIVDFIGLSNASDLVTILRQLYLLNLPIRANSFGEISKKLLRGIGSLSTNELIEMCVLMTAYTDNNFKSVHLLLSAAASQLMKRSGAIASLPPSEILTLLYPIVQLQTSCPSTTWTILTDQILLQSVVSAPHLLDTSQAVQLFHLLTISNSISPLSADIATSRAGLVERLSNEMGSIDDRAMNRLLLLTDIVRSHFPEFSYALYSNALRRPGSIRPSVLASAYLSLDTKNEQKNRFLKKINRRFAEVTTKVLVDLYCRLLEDGSLTQYHLTSFEVAFSKRIPTLSMQDISNILIYHSSHGRQPTEINNMIKYRFIELKTMGNLKHDEILDVVLSMSLIGLHNQIDVWEGINVPHLVYSTPTNILVYLAYAFLITGWRNKGTWTILLERMLYEPKSYSHDMYEVLMVAKVLNIFPGDMKPHLLNRVSWILQHTKSQHYAKLSRQRFQPSAPIEEALDLIGLHYSNGVIIDELYEAPIYIASHKIILDPLRESYYHPMTGLEVGEVHLRHRVWHKQGYQSHTLNEYSLNKYKDPVSNEWNITELADFLCKIMKMEKYSPALGNNRLRLLRVNPNKSVLGKSLENHRSEGDAISSNIRRLRKMLMDRRDK</sequence>
<name>A0A9W5TFA4_BABOV</name>
<evidence type="ECO:0008006" key="3">
    <source>
        <dbReference type="Google" id="ProtNLM"/>
    </source>
</evidence>
<dbReference type="EMBL" id="BLIY01000025">
    <property type="protein sequence ID" value="GFE55914.1"/>
    <property type="molecule type" value="Genomic_DNA"/>
</dbReference>
<organism evidence="1 2">
    <name type="scientific">Babesia ovis</name>
    <dbReference type="NCBI Taxonomy" id="5869"/>
    <lineage>
        <taxon>Eukaryota</taxon>
        <taxon>Sar</taxon>
        <taxon>Alveolata</taxon>
        <taxon>Apicomplexa</taxon>
        <taxon>Aconoidasida</taxon>
        <taxon>Piroplasmida</taxon>
        <taxon>Babesiidae</taxon>
        <taxon>Babesia</taxon>
    </lineage>
</organism>
<dbReference type="OrthoDB" id="372061at2759"/>
<evidence type="ECO:0000313" key="2">
    <source>
        <dbReference type="Proteomes" id="UP001057455"/>
    </source>
</evidence>
<gene>
    <name evidence="1" type="ORF">BaOVIS_033180</name>
</gene>
<protein>
    <recommendedName>
        <fullName evidence="3">RAP domain-containing protein</fullName>
    </recommendedName>
</protein>
<keyword evidence="2" id="KW-1185">Reference proteome</keyword>
<reference evidence="1" key="1">
    <citation type="submission" date="2019-12" db="EMBL/GenBank/DDBJ databases">
        <title>Genome sequence of Babesia ovis.</title>
        <authorList>
            <person name="Yamagishi J."/>
            <person name="Sevinc F."/>
            <person name="Xuan X."/>
        </authorList>
    </citation>
    <scope>NUCLEOTIDE SEQUENCE</scope>
    <source>
        <strain evidence="1">Selcuk</strain>
    </source>
</reference>
<evidence type="ECO:0000313" key="1">
    <source>
        <dbReference type="EMBL" id="GFE55914.1"/>
    </source>
</evidence>
<comment type="caution">
    <text evidence="1">The sequence shown here is derived from an EMBL/GenBank/DDBJ whole genome shotgun (WGS) entry which is preliminary data.</text>
</comment>
<dbReference type="AlphaFoldDB" id="A0A9W5TFA4"/>
<dbReference type="Proteomes" id="UP001057455">
    <property type="component" value="Unassembled WGS sequence"/>
</dbReference>